<dbReference type="SMART" id="SM00267">
    <property type="entry name" value="GGDEF"/>
    <property type="match status" value="1"/>
</dbReference>
<keyword evidence="1" id="KW-1133">Transmembrane helix</keyword>
<dbReference type="PROSITE" id="PS50885">
    <property type="entry name" value="HAMP"/>
    <property type="match status" value="1"/>
</dbReference>
<dbReference type="EMBL" id="QNTU01000001">
    <property type="protein sequence ID" value="RBI69375.1"/>
    <property type="molecule type" value="Genomic_DNA"/>
</dbReference>
<dbReference type="SUPFAM" id="SSF158472">
    <property type="entry name" value="HAMP domain-like"/>
    <property type="match status" value="1"/>
</dbReference>
<evidence type="ECO:0000256" key="1">
    <source>
        <dbReference type="SAM" id="Phobius"/>
    </source>
</evidence>
<dbReference type="SUPFAM" id="SSF55073">
    <property type="entry name" value="Nucleotide cyclase"/>
    <property type="match status" value="1"/>
</dbReference>
<keyword evidence="7" id="KW-1185">Reference proteome</keyword>
<feature type="domain" description="HAMP" evidence="4">
    <location>
        <begin position="294"/>
        <end position="347"/>
    </location>
</feature>
<feature type="transmembrane region" description="Helical" evidence="1">
    <location>
        <begin position="272"/>
        <end position="293"/>
    </location>
</feature>
<dbReference type="GO" id="GO:0071111">
    <property type="term" value="F:cyclic-guanylate-specific phosphodiesterase activity"/>
    <property type="evidence" value="ECO:0007669"/>
    <property type="project" value="InterPro"/>
</dbReference>
<dbReference type="GO" id="GO:0016020">
    <property type="term" value="C:membrane"/>
    <property type="evidence" value="ECO:0007669"/>
    <property type="project" value="InterPro"/>
</dbReference>
<dbReference type="SUPFAM" id="SSF103190">
    <property type="entry name" value="Sensory domain-like"/>
    <property type="match status" value="1"/>
</dbReference>
<keyword evidence="2" id="KW-0732">Signal</keyword>
<dbReference type="PROSITE" id="PS50887">
    <property type="entry name" value="GGDEF"/>
    <property type="match status" value="1"/>
</dbReference>
<dbReference type="CDD" id="cd01949">
    <property type="entry name" value="GGDEF"/>
    <property type="match status" value="1"/>
</dbReference>
<dbReference type="InterPro" id="IPR029150">
    <property type="entry name" value="dCache_3"/>
</dbReference>
<feature type="domain" description="GGDEF" evidence="5">
    <location>
        <begin position="379"/>
        <end position="509"/>
    </location>
</feature>
<dbReference type="Pfam" id="PF00563">
    <property type="entry name" value="EAL"/>
    <property type="match status" value="1"/>
</dbReference>
<proteinExistence type="predicted"/>
<dbReference type="PANTHER" id="PTHR33121">
    <property type="entry name" value="CYCLIC DI-GMP PHOSPHODIESTERASE PDEF"/>
    <property type="match status" value="1"/>
</dbReference>
<dbReference type="CDD" id="cd01948">
    <property type="entry name" value="EAL"/>
    <property type="match status" value="1"/>
</dbReference>
<dbReference type="RefSeq" id="WP_113268027.1">
    <property type="nucleotide sequence ID" value="NZ_QNTU01000001.1"/>
</dbReference>
<keyword evidence="1" id="KW-0472">Membrane</keyword>
<dbReference type="InterPro" id="IPR035919">
    <property type="entry name" value="EAL_sf"/>
</dbReference>
<dbReference type="GO" id="GO:0007165">
    <property type="term" value="P:signal transduction"/>
    <property type="evidence" value="ECO:0007669"/>
    <property type="project" value="InterPro"/>
</dbReference>
<dbReference type="OrthoDB" id="9804951at2"/>
<evidence type="ECO:0000259" key="3">
    <source>
        <dbReference type="PROSITE" id="PS50883"/>
    </source>
</evidence>
<evidence type="ECO:0000259" key="5">
    <source>
        <dbReference type="PROSITE" id="PS50887"/>
    </source>
</evidence>
<protein>
    <submittedName>
        <fullName evidence="6">GGDEF domain-containing protein</fullName>
    </submittedName>
</protein>
<dbReference type="Gene3D" id="6.10.340.10">
    <property type="match status" value="1"/>
</dbReference>
<reference evidence="7" key="1">
    <citation type="submission" date="2018-06" db="EMBL/GenBank/DDBJ databases">
        <title>Whole genome sequencing of four bacterial strains from South Shetland trench revealing bio-synthetic gene clusters.</title>
        <authorList>
            <person name="Abdel-Mageed W.M."/>
            <person name="Lehri B."/>
            <person name="Jarmusch S."/>
            <person name="Miranda K."/>
            <person name="Goodfellow M."/>
            <person name="Jaspars M."/>
            <person name="Karlyshev A.V."/>
        </authorList>
    </citation>
    <scope>NUCLEOTIDE SEQUENCE [LARGE SCALE GENOMIC DNA]</scope>
    <source>
        <strain evidence="7">SST4</strain>
    </source>
</reference>
<feature type="signal peptide" evidence="2">
    <location>
        <begin position="1"/>
        <end position="23"/>
    </location>
</feature>
<dbReference type="PANTHER" id="PTHR33121:SF71">
    <property type="entry name" value="OXYGEN SENSOR PROTEIN DOSP"/>
    <property type="match status" value="1"/>
</dbReference>
<dbReference type="AlphaFoldDB" id="A0A365TTH4"/>
<dbReference type="InterPro" id="IPR000160">
    <property type="entry name" value="GGDEF_dom"/>
</dbReference>
<dbReference type="Gene3D" id="3.30.70.270">
    <property type="match status" value="1"/>
</dbReference>
<accession>A0A365TTH4</accession>
<dbReference type="Pfam" id="PF14827">
    <property type="entry name" value="dCache_3"/>
    <property type="match status" value="1"/>
</dbReference>
<name>A0A365TTH4_9GAMM</name>
<dbReference type="PROSITE" id="PS50883">
    <property type="entry name" value="EAL"/>
    <property type="match status" value="1"/>
</dbReference>
<evidence type="ECO:0000256" key="2">
    <source>
        <dbReference type="SAM" id="SignalP"/>
    </source>
</evidence>
<keyword evidence="1" id="KW-0812">Transmembrane</keyword>
<dbReference type="NCBIfam" id="TIGR00254">
    <property type="entry name" value="GGDEF"/>
    <property type="match status" value="1"/>
</dbReference>
<comment type="caution">
    <text evidence="6">The sequence shown here is derived from an EMBL/GenBank/DDBJ whole genome shotgun (WGS) entry which is preliminary data.</text>
</comment>
<gene>
    <name evidence="6" type="ORF">DQ400_01405</name>
</gene>
<dbReference type="CDD" id="cd06225">
    <property type="entry name" value="HAMP"/>
    <property type="match status" value="1"/>
</dbReference>
<evidence type="ECO:0000259" key="4">
    <source>
        <dbReference type="PROSITE" id="PS50885"/>
    </source>
</evidence>
<dbReference type="SMART" id="SM00304">
    <property type="entry name" value="HAMP"/>
    <property type="match status" value="1"/>
</dbReference>
<dbReference type="InterPro" id="IPR029787">
    <property type="entry name" value="Nucleotide_cyclase"/>
</dbReference>
<dbReference type="SMART" id="SM00052">
    <property type="entry name" value="EAL"/>
    <property type="match status" value="1"/>
</dbReference>
<evidence type="ECO:0000313" key="7">
    <source>
        <dbReference type="Proteomes" id="UP000252204"/>
    </source>
</evidence>
<evidence type="ECO:0000313" key="6">
    <source>
        <dbReference type="EMBL" id="RBI69375.1"/>
    </source>
</evidence>
<feature type="domain" description="EAL" evidence="3">
    <location>
        <begin position="517"/>
        <end position="770"/>
    </location>
</feature>
<dbReference type="InterPro" id="IPR029151">
    <property type="entry name" value="Sensor-like_sf"/>
</dbReference>
<feature type="chain" id="PRO_5016637300" evidence="2">
    <location>
        <begin position="24"/>
        <end position="789"/>
    </location>
</feature>
<dbReference type="Gene3D" id="3.20.20.450">
    <property type="entry name" value="EAL domain"/>
    <property type="match status" value="1"/>
</dbReference>
<dbReference type="Pfam" id="PF00672">
    <property type="entry name" value="HAMP"/>
    <property type="match status" value="1"/>
</dbReference>
<organism evidence="6 7">
    <name type="scientific">Vreelandella sulfidaeris</name>
    <dbReference type="NCBI Taxonomy" id="115553"/>
    <lineage>
        <taxon>Bacteria</taxon>
        <taxon>Pseudomonadati</taxon>
        <taxon>Pseudomonadota</taxon>
        <taxon>Gammaproteobacteria</taxon>
        <taxon>Oceanospirillales</taxon>
        <taxon>Halomonadaceae</taxon>
        <taxon>Vreelandella</taxon>
    </lineage>
</organism>
<dbReference type="Proteomes" id="UP000252204">
    <property type="component" value="Unassembled WGS sequence"/>
</dbReference>
<dbReference type="InterPro" id="IPR003660">
    <property type="entry name" value="HAMP_dom"/>
</dbReference>
<dbReference type="InterPro" id="IPR050706">
    <property type="entry name" value="Cyclic-di-GMP_PDE-like"/>
</dbReference>
<dbReference type="InterPro" id="IPR001633">
    <property type="entry name" value="EAL_dom"/>
</dbReference>
<dbReference type="Pfam" id="PF00990">
    <property type="entry name" value="GGDEF"/>
    <property type="match status" value="1"/>
</dbReference>
<dbReference type="InterPro" id="IPR043128">
    <property type="entry name" value="Rev_trsase/Diguanyl_cyclase"/>
</dbReference>
<dbReference type="SUPFAM" id="SSF141868">
    <property type="entry name" value="EAL domain-like"/>
    <property type="match status" value="1"/>
</dbReference>
<sequence length="789" mass="87639">MRFRTRLMLVLLTLVIVSQIATGAAFLHATQNDALAKGAQRLDVGAKVFSQLLDARGEQLSDNVAILADDFGFKSAVSTQDTDTLNSVLANHGDRAKADIVLLNDLEGRILASSHHAQNSPMPFPQLFENARNNGSAASVVIVEGQPYEFALLPVRAPNLIGWVGMGFLINETVTREINALTGLNISVINYQDNGEISYLASTHHEQLAQQLISGSIDELLKGEYASNSQMTPDAEYLSYASALYADDSNHTYALLQISRDELLGAYRSLQWQLLGIIALILLFTVLLATWLARSISKPLMELATAAQRIGRGERFTELPKGNARSETGLLASTLHAMQEAIAQREATLHHQSRHDLLTDLPNRISAHEDISLLIQRGEPFTLLRLAINNFRDINDTFGYALGDHMLVTLAKRLQHLDVPESTAYRLDGDELLLLVKQSKSDFAWRARLFTTLHLLIDIDKSPITPSLSAGETNYPDHGDSPQLLLRRADIALDMARRHRYTHQRYLEGQDEHHLRQLTLIRDLQDAVSNGELWMAYQPKVNAMTGRVNQCEALMRWRHPSLGFIPPDEFIGLAERSGSIRMLSQWMLANVCAQLHAWKQQGYHLSVAVNLSASDVVDRQLSVHLTSLFERYQLNPAQLSIEVTESAVMHDVDAAMSTLLELNQLGLSIAIDDYGTGYSSLAQIKRLPVSELKIDKSFVLAIDSQKDDLTIVRSTIEMGHSLGLRLVAEGVENRASAELLSKLGCDFLQGYWIAKPMPADELPGWLDNFTPLLLPHPTSSLLETAQRKL</sequence>